<evidence type="ECO:0000313" key="2">
    <source>
        <dbReference type="EMBL" id="ANH82018.1"/>
    </source>
</evidence>
<dbReference type="AlphaFoldDB" id="A0A1A9I2X2"/>
<sequence>MKRAEQIIQLSRDHHFGLLFCWKIKQGLCLKVAAARIQAYIRYYWQEQLQQHFHEEETLLFGNREDLLCRQAMKEHREIEQLIQQIAGGNPDVAQFQSLADLLHRHIRYEERTVFPHLEKTLTDEQLNNVGKALQQLHTAPPADNFPDPFWASPQS</sequence>
<dbReference type="RefSeq" id="WP_067757414.1">
    <property type="nucleotide sequence ID" value="NZ_CP015772.1"/>
</dbReference>
<dbReference type="STRING" id="1176587.A8C56_14490"/>
<dbReference type="OrthoDB" id="9793254at2"/>
<dbReference type="Pfam" id="PF01814">
    <property type="entry name" value="Hemerythrin"/>
    <property type="match status" value="1"/>
</dbReference>
<evidence type="ECO:0000313" key="3">
    <source>
        <dbReference type="Proteomes" id="UP000077667"/>
    </source>
</evidence>
<organism evidence="2 3">
    <name type="scientific">Niabella ginsenosidivorans</name>
    <dbReference type="NCBI Taxonomy" id="1176587"/>
    <lineage>
        <taxon>Bacteria</taxon>
        <taxon>Pseudomonadati</taxon>
        <taxon>Bacteroidota</taxon>
        <taxon>Chitinophagia</taxon>
        <taxon>Chitinophagales</taxon>
        <taxon>Chitinophagaceae</taxon>
        <taxon>Niabella</taxon>
    </lineage>
</organism>
<keyword evidence="3" id="KW-1185">Reference proteome</keyword>
<name>A0A1A9I2X2_9BACT</name>
<accession>A0A1A9I2X2</accession>
<proteinExistence type="predicted"/>
<dbReference type="EMBL" id="CP015772">
    <property type="protein sequence ID" value="ANH82018.1"/>
    <property type="molecule type" value="Genomic_DNA"/>
</dbReference>
<feature type="domain" description="Hemerythrin-like" evidence="1">
    <location>
        <begin position="34"/>
        <end position="118"/>
    </location>
</feature>
<gene>
    <name evidence="2" type="ORF">A8C56_14490</name>
</gene>
<protein>
    <recommendedName>
        <fullName evidence="1">Hemerythrin-like domain-containing protein</fullName>
    </recommendedName>
</protein>
<dbReference type="InterPro" id="IPR012312">
    <property type="entry name" value="Hemerythrin-like"/>
</dbReference>
<dbReference type="KEGG" id="nia:A8C56_14490"/>
<dbReference type="Proteomes" id="UP000077667">
    <property type="component" value="Chromosome"/>
</dbReference>
<evidence type="ECO:0000259" key="1">
    <source>
        <dbReference type="Pfam" id="PF01814"/>
    </source>
</evidence>
<dbReference type="Gene3D" id="1.20.120.520">
    <property type="entry name" value="nmb1532 protein domain like"/>
    <property type="match status" value="1"/>
</dbReference>
<reference evidence="2 3" key="1">
    <citation type="submission" date="2016-05" db="EMBL/GenBank/DDBJ databases">
        <title>Niabella ginsenosidivorans BS26 whole genome sequencing.</title>
        <authorList>
            <person name="Im W.T."/>
            <person name="Siddiqi M.Z."/>
        </authorList>
    </citation>
    <scope>NUCLEOTIDE SEQUENCE [LARGE SCALE GENOMIC DNA]</scope>
    <source>
        <strain evidence="2 3">BS26</strain>
    </source>
</reference>